<dbReference type="SMART" id="SM00248">
    <property type="entry name" value="ANK"/>
    <property type="match status" value="3"/>
</dbReference>
<dbReference type="InterPro" id="IPR050776">
    <property type="entry name" value="Ank_Repeat/CDKN_Inhibitor"/>
</dbReference>
<keyword evidence="5" id="KW-0732">Signal</keyword>
<dbReference type="AlphaFoldDB" id="A0A7S1GYN0"/>
<dbReference type="InterPro" id="IPR002110">
    <property type="entry name" value="Ankyrin_rpt"/>
</dbReference>
<organism evidence="6">
    <name type="scientific">Hemiselmis andersenii</name>
    <name type="common">Cryptophyte alga</name>
    <dbReference type="NCBI Taxonomy" id="464988"/>
    <lineage>
        <taxon>Eukaryota</taxon>
        <taxon>Cryptophyceae</taxon>
        <taxon>Cryptomonadales</taxon>
        <taxon>Hemiselmidaceae</taxon>
        <taxon>Hemiselmis</taxon>
    </lineage>
</organism>
<evidence type="ECO:0000313" key="6">
    <source>
        <dbReference type="EMBL" id="CAD8958824.1"/>
    </source>
</evidence>
<dbReference type="PANTHER" id="PTHR24201:SF15">
    <property type="entry name" value="ANKYRIN REPEAT DOMAIN-CONTAINING PROTEIN 66"/>
    <property type="match status" value="1"/>
</dbReference>
<evidence type="ECO:0000256" key="3">
    <source>
        <dbReference type="PROSITE-ProRule" id="PRU00023"/>
    </source>
</evidence>
<sequence length="219" mass="23427">MKFVGTVLLLMAICRSNVCVGGDLHPLFVGPLPRRSNAHVSILPLRGGKQDGDGRQGCGIDGGAEGSGGTREPDLGMDSGGDGDGEEQEPVTLNGRFRKAVRDCNLTLAETFISEGAEVNLAERGTHSTVLITACFQNDLEMIDMLLSKGALPNLCDEMLMAPLHYAAAWGYDLVVERLMATGADPTLLNMEGLTPRDLAEKRGHLYCAELLDKWLEAG</sequence>
<keyword evidence="1" id="KW-0677">Repeat</keyword>
<feature type="signal peptide" evidence="5">
    <location>
        <begin position="1"/>
        <end position="21"/>
    </location>
</feature>
<protein>
    <submittedName>
        <fullName evidence="6">Uncharacterized protein</fullName>
    </submittedName>
</protein>
<keyword evidence="2 3" id="KW-0040">ANK repeat</keyword>
<accession>A0A7S1GYN0</accession>
<evidence type="ECO:0000256" key="4">
    <source>
        <dbReference type="SAM" id="MobiDB-lite"/>
    </source>
</evidence>
<evidence type="ECO:0000256" key="5">
    <source>
        <dbReference type="SAM" id="SignalP"/>
    </source>
</evidence>
<evidence type="ECO:0000256" key="2">
    <source>
        <dbReference type="ARBA" id="ARBA00023043"/>
    </source>
</evidence>
<dbReference type="EMBL" id="HBFX01021924">
    <property type="protein sequence ID" value="CAD8958824.1"/>
    <property type="molecule type" value="Transcribed_RNA"/>
</dbReference>
<feature type="repeat" description="ANK" evidence="3">
    <location>
        <begin position="159"/>
        <end position="191"/>
    </location>
</feature>
<dbReference type="Gene3D" id="1.25.40.20">
    <property type="entry name" value="Ankyrin repeat-containing domain"/>
    <property type="match status" value="1"/>
</dbReference>
<feature type="compositionally biased region" description="Gly residues" evidence="4">
    <location>
        <begin position="55"/>
        <end position="69"/>
    </location>
</feature>
<feature type="chain" id="PRO_5030840974" evidence="5">
    <location>
        <begin position="22"/>
        <end position="219"/>
    </location>
</feature>
<gene>
    <name evidence="6" type="ORF">HAND00432_LOCUS13363</name>
</gene>
<proteinExistence type="predicted"/>
<name>A0A7S1GYN0_HEMAN</name>
<dbReference type="SUPFAM" id="SSF48403">
    <property type="entry name" value="Ankyrin repeat"/>
    <property type="match status" value="1"/>
</dbReference>
<dbReference type="PROSITE" id="PS50088">
    <property type="entry name" value="ANK_REPEAT"/>
    <property type="match status" value="1"/>
</dbReference>
<evidence type="ECO:0000256" key="1">
    <source>
        <dbReference type="ARBA" id="ARBA00022737"/>
    </source>
</evidence>
<dbReference type="PANTHER" id="PTHR24201">
    <property type="entry name" value="ANK_REP_REGION DOMAIN-CONTAINING PROTEIN"/>
    <property type="match status" value="1"/>
</dbReference>
<feature type="region of interest" description="Disordered" evidence="4">
    <location>
        <begin position="44"/>
        <end position="92"/>
    </location>
</feature>
<reference evidence="6" key="1">
    <citation type="submission" date="2021-01" db="EMBL/GenBank/DDBJ databases">
        <authorList>
            <person name="Corre E."/>
            <person name="Pelletier E."/>
            <person name="Niang G."/>
            <person name="Scheremetjew M."/>
            <person name="Finn R."/>
            <person name="Kale V."/>
            <person name="Holt S."/>
            <person name="Cochrane G."/>
            <person name="Meng A."/>
            <person name="Brown T."/>
            <person name="Cohen L."/>
        </authorList>
    </citation>
    <scope>NUCLEOTIDE SEQUENCE</scope>
    <source>
        <strain evidence="6">CCMP644</strain>
    </source>
</reference>
<dbReference type="Pfam" id="PF12796">
    <property type="entry name" value="Ank_2"/>
    <property type="match status" value="1"/>
</dbReference>
<dbReference type="InterPro" id="IPR036770">
    <property type="entry name" value="Ankyrin_rpt-contain_sf"/>
</dbReference>